<name>A0ABR3NNN3_9TELE</name>
<keyword evidence="2" id="KW-1185">Reference proteome</keyword>
<dbReference type="Proteomes" id="UP001558613">
    <property type="component" value="Unassembled WGS sequence"/>
</dbReference>
<gene>
    <name evidence="1" type="ORF">QQF64_025300</name>
</gene>
<evidence type="ECO:0000313" key="2">
    <source>
        <dbReference type="Proteomes" id="UP001558613"/>
    </source>
</evidence>
<comment type="caution">
    <text evidence="1">The sequence shown here is derived from an EMBL/GenBank/DDBJ whole genome shotgun (WGS) entry which is preliminary data.</text>
</comment>
<accession>A0ABR3NNN3</accession>
<sequence>MRVLRCIMKHSALAASSLPHFRCVGLRNRCWKTFPLVSVLRLARFSVNSAMMSPRPSGCLLKVPRGRPPISVFSPCAGYAPRFWCLAAVQYHSCKCFALPAAVPFGHAVFDVYLELRAVYFGVYDGVCRGGLLMLQRH</sequence>
<protein>
    <submittedName>
        <fullName evidence="1">Uncharacterized protein</fullName>
    </submittedName>
</protein>
<proteinExistence type="predicted"/>
<reference evidence="1 2" key="1">
    <citation type="submission" date="2023-09" db="EMBL/GenBank/DDBJ databases">
        <authorList>
            <person name="Wang M."/>
        </authorList>
    </citation>
    <scope>NUCLEOTIDE SEQUENCE [LARGE SCALE GENOMIC DNA]</scope>
    <source>
        <strain evidence="1">GT-2023</strain>
        <tissue evidence="1">Liver</tissue>
    </source>
</reference>
<organism evidence="1 2">
    <name type="scientific">Cirrhinus molitorella</name>
    <name type="common">mud carp</name>
    <dbReference type="NCBI Taxonomy" id="172907"/>
    <lineage>
        <taxon>Eukaryota</taxon>
        <taxon>Metazoa</taxon>
        <taxon>Chordata</taxon>
        <taxon>Craniata</taxon>
        <taxon>Vertebrata</taxon>
        <taxon>Euteleostomi</taxon>
        <taxon>Actinopterygii</taxon>
        <taxon>Neopterygii</taxon>
        <taxon>Teleostei</taxon>
        <taxon>Ostariophysi</taxon>
        <taxon>Cypriniformes</taxon>
        <taxon>Cyprinidae</taxon>
        <taxon>Labeoninae</taxon>
        <taxon>Labeonini</taxon>
        <taxon>Cirrhinus</taxon>
    </lineage>
</organism>
<evidence type="ECO:0000313" key="1">
    <source>
        <dbReference type="EMBL" id="KAL1278627.1"/>
    </source>
</evidence>
<dbReference type="EMBL" id="JAYMGO010000003">
    <property type="protein sequence ID" value="KAL1278627.1"/>
    <property type="molecule type" value="Genomic_DNA"/>
</dbReference>